<gene>
    <name evidence="1" type="ORF">NMN56_029195</name>
</gene>
<evidence type="ECO:0000313" key="1">
    <source>
        <dbReference type="EMBL" id="MDJ1135951.1"/>
    </source>
</evidence>
<name>A0ABT7A3T0_9ACTN</name>
<dbReference type="EMBL" id="JANCPR020000034">
    <property type="protein sequence ID" value="MDJ1135951.1"/>
    <property type="molecule type" value="Genomic_DNA"/>
</dbReference>
<keyword evidence="2" id="KW-1185">Reference proteome</keyword>
<proteinExistence type="predicted"/>
<organism evidence="1 2">
    <name type="scientific">Streptomyces iconiensis</name>
    <dbReference type="NCBI Taxonomy" id="1384038"/>
    <lineage>
        <taxon>Bacteria</taxon>
        <taxon>Bacillati</taxon>
        <taxon>Actinomycetota</taxon>
        <taxon>Actinomycetes</taxon>
        <taxon>Kitasatosporales</taxon>
        <taxon>Streptomycetaceae</taxon>
        <taxon>Streptomyces</taxon>
    </lineage>
</organism>
<dbReference type="RefSeq" id="WP_274040262.1">
    <property type="nucleotide sequence ID" value="NZ_JANCPR020000034.1"/>
</dbReference>
<comment type="caution">
    <text evidence="1">The sequence shown here is derived from an EMBL/GenBank/DDBJ whole genome shotgun (WGS) entry which is preliminary data.</text>
</comment>
<dbReference type="Proteomes" id="UP001214441">
    <property type="component" value="Unassembled WGS sequence"/>
</dbReference>
<sequence length="383" mass="41368">MGARVGEWRHRHRKALLVTGLVVVVLALVAVLVREPVKDEWLARRACDGQLPRGELDTVRTDLRLEGEKAFHSRDLGQYRCLLENTDGKVVVSVNAYTRPADQRQELSRIGKEYQPQKVLPGGLPGFASDNGDIHLMPKCPRLGKDFDGQPRRMLATTWVPFASRSDQEAALLRMAVTMANDASDKLGCGAKPLPAPKKDAVATEGKEIPRSRAQGTACGALADTSLLGKARDAKVRVAVSDEAPVGRCTLSVVGGADKAGGDEQRVVELTSWYGDWAGGTGEMGSGDRSYFLRADGSRAPLSGASDAWATARCDGENAGFAAHWGYAHGDGYKVLDGRLPKTKSARAELLRELVARFAKDQVKRKGCAGLKVPGERDSELRR</sequence>
<reference evidence="1 2" key="1">
    <citation type="submission" date="2023-05" db="EMBL/GenBank/DDBJ databases">
        <title>Streptantibioticus silvisoli sp. nov., acidotolerant actinomycetes 1 from pine litter.</title>
        <authorList>
            <person name="Swiecimska M."/>
            <person name="Golinska P."/>
            <person name="Sangal V."/>
            <person name="Wachnowicz B."/>
            <person name="Goodfellow M."/>
        </authorList>
    </citation>
    <scope>NUCLEOTIDE SEQUENCE [LARGE SCALE GENOMIC DNA]</scope>
    <source>
        <strain evidence="1 2">DSM 42109</strain>
    </source>
</reference>
<protein>
    <submittedName>
        <fullName evidence="1">Uncharacterized protein</fullName>
    </submittedName>
</protein>
<accession>A0ABT7A3T0</accession>
<evidence type="ECO:0000313" key="2">
    <source>
        <dbReference type="Proteomes" id="UP001214441"/>
    </source>
</evidence>